<reference evidence="1" key="1">
    <citation type="submission" date="2010-01" db="EMBL/GenBank/DDBJ databases">
        <title>Genome fragments of uncultured bacteria from the North Pacific subtropical Gyre.</title>
        <authorList>
            <person name="Pham V.D."/>
            <person name="Delong E.F."/>
        </authorList>
    </citation>
    <scope>NUCLEOTIDE SEQUENCE</scope>
</reference>
<dbReference type="PANTHER" id="PTHR43224:SF1">
    <property type="entry name" value="AMIDINOTRANSFERASE"/>
    <property type="match status" value="1"/>
</dbReference>
<accession>E7C6R7</accession>
<dbReference type="AlphaFoldDB" id="E7C6R7"/>
<dbReference type="SUPFAM" id="SSF55909">
    <property type="entry name" value="Pentein"/>
    <property type="match status" value="1"/>
</dbReference>
<dbReference type="Gene3D" id="3.75.10.10">
    <property type="entry name" value="L-arginine/glycine Amidinotransferase, Chain A"/>
    <property type="match status" value="1"/>
</dbReference>
<dbReference type="PANTHER" id="PTHR43224">
    <property type="entry name" value="AMIDINOTRANSFERASE"/>
    <property type="match status" value="1"/>
</dbReference>
<dbReference type="InterPro" id="IPR014541">
    <property type="entry name" value="Amdntrnsf_FN0238"/>
</dbReference>
<proteinExistence type="predicted"/>
<dbReference type="EMBL" id="GU568006">
    <property type="protein sequence ID" value="ADI23141.1"/>
    <property type="molecule type" value="Genomic_DNA"/>
</dbReference>
<name>E7C6R7_9GAMM</name>
<organism evidence="1">
    <name type="scientific">uncultured gamma proteobacterium HF0770_09E07</name>
    <dbReference type="NCBI Taxonomy" id="723576"/>
    <lineage>
        <taxon>Bacteria</taxon>
        <taxon>Pseudomonadati</taxon>
        <taxon>Pseudomonadota</taxon>
        <taxon>Gammaproteobacteria</taxon>
        <taxon>environmental samples</taxon>
    </lineage>
</organism>
<sequence length="299" mass="34975">MKEKQSTNHIFMVEPAEFYMNPQTLESNHYQIEDEDISKETILDEAIKEFKNFYEALTNNGVNVTALKGIKGCPDHIFPNWFITFEDKSMQIFSMRAENRRKEKTPEMIEFLKQEYELTDDLSHYEEKDLFLESTSSMVFDRVNRVVYATSSARTNPELTKKWCEENKYELVLFETQSHTGDPIYHTDVLMYVGTEVIGICFEVIKEEHREKVKEMVSKHHEVVEITKEQIMDFCGNSLEVANNDGDLMLVMSKRAHYAYNKEQIAALNKFYKKFIYADLSVIEKFGGGSARCMLSELF</sequence>
<evidence type="ECO:0000313" key="1">
    <source>
        <dbReference type="EMBL" id="ADI23141.1"/>
    </source>
</evidence>
<protein>
    <submittedName>
        <fullName evidence="1">Uncharacterized protein conserved in bacteria containing a pentein-type domain</fullName>
    </submittedName>
</protein>
<dbReference type="Pfam" id="PF19420">
    <property type="entry name" value="DDAH_eukar"/>
    <property type="match status" value="1"/>
</dbReference>
<dbReference type="PIRSF" id="PIRSF028188">
    <property type="entry name" value="Amdntrnsf_FN0238"/>
    <property type="match status" value="1"/>
</dbReference>